<dbReference type="InterPro" id="IPR005225">
    <property type="entry name" value="Small_GTP-bd"/>
</dbReference>
<comment type="caution">
    <text evidence="5">The sequence shown here is derived from an EMBL/GenBank/DDBJ whole genome shotgun (WGS) entry which is preliminary data.</text>
</comment>
<dbReference type="NCBIfam" id="TIGR00231">
    <property type="entry name" value="small_GTP"/>
    <property type="match status" value="1"/>
</dbReference>
<dbReference type="SMART" id="SM00175">
    <property type="entry name" value="RAB"/>
    <property type="match status" value="1"/>
</dbReference>
<dbReference type="PANTHER" id="PTHR47979">
    <property type="entry name" value="DRAB11-RELATED"/>
    <property type="match status" value="1"/>
</dbReference>
<comment type="similarity">
    <text evidence="1">Belongs to the small GTPase superfamily. Rab family.</text>
</comment>
<proteinExistence type="inferred from homology"/>
<dbReference type="InterPro" id="IPR027417">
    <property type="entry name" value="P-loop_NTPase"/>
</dbReference>
<dbReference type="SMART" id="SM00176">
    <property type="entry name" value="RAN"/>
    <property type="match status" value="1"/>
</dbReference>
<keyword evidence="4" id="KW-0449">Lipoprotein</keyword>
<protein>
    <submittedName>
        <fullName evidence="5">Ras-related protein YPTC6</fullName>
    </submittedName>
</protein>
<dbReference type="OrthoDB" id="8830751at2759"/>
<dbReference type="Proteomes" id="UP000186817">
    <property type="component" value="Unassembled WGS sequence"/>
</dbReference>
<dbReference type="SMART" id="SM00174">
    <property type="entry name" value="RHO"/>
    <property type="match status" value="1"/>
</dbReference>
<dbReference type="PRINTS" id="PR00449">
    <property type="entry name" value="RASTRNSFRMNG"/>
</dbReference>
<dbReference type="Pfam" id="PF00071">
    <property type="entry name" value="Ras"/>
    <property type="match status" value="1"/>
</dbReference>
<dbReference type="EMBL" id="LSRX01000270">
    <property type="protein sequence ID" value="OLQ02212.1"/>
    <property type="molecule type" value="Genomic_DNA"/>
</dbReference>
<keyword evidence="3" id="KW-0342">GTP-binding</keyword>
<dbReference type="PROSITE" id="PS51419">
    <property type="entry name" value="RAB"/>
    <property type="match status" value="1"/>
</dbReference>
<evidence type="ECO:0000256" key="4">
    <source>
        <dbReference type="ARBA" id="ARBA00023288"/>
    </source>
</evidence>
<evidence type="ECO:0000256" key="3">
    <source>
        <dbReference type="ARBA" id="ARBA00023134"/>
    </source>
</evidence>
<evidence type="ECO:0000313" key="5">
    <source>
        <dbReference type="EMBL" id="OLQ02212.1"/>
    </source>
</evidence>
<evidence type="ECO:0000256" key="1">
    <source>
        <dbReference type="ARBA" id="ARBA00006270"/>
    </source>
</evidence>
<accession>A0A1Q9E457</accession>
<keyword evidence="6" id="KW-1185">Reference proteome</keyword>
<dbReference type="InterPro" id="IPR050209">
    <property type="entry name" value="Rab_GTPases_membrane_traffic"/>
</dbReference>
<dbReference type="GO" id="GO:0005525">
    <property type="term" value="F:GTP binding"/>
    <property type="evidence" value="ECO:0007669"/>
    <property type="project" value="UniProtKB-KW"/>
</dbReference>
<name>A0A1Q9E457_SYMMI</name>
<dbReference type="InterPro" id="IPR001806">
    <property type="entry name" value="Small_GTPase"/>
</dbReference>
<reference evidence="5 6" key="1">
    <citation type="submission" date="2016-02" db="EMBL/GenBank/DDBJ databases">
        <title>Genome analysis of coral dinoflagellate symbionts highlights evolutionary adaptations to a symbiotic lifestyle.</title>
        <authorList>
            <person name="Aranda M."/>
            <person name="Li Y."/>
            <person name="Liew Y.J."/>
            <person name="Baumgarten S."/>
            <person name="Simakov O."/>
            <person name="Wilson M."/>
            <person name="Piel J."/>
            <person name="Ashoor H."/>
            <person name="Bougouffa S."/>
            <person name="Bajic V.B."/>
            <person name="Ryu T."/>
            <person name="Ravasi T."/>
            <person name="Bayer T."/>
            <person name="Micklem G."/>
            <person name="Kim H."/>
            <person name="Bhak J."/>
            <person name="Lajeunesse T.C."/>
            <person name="Voolstra C.R."/>
        </authorList>
    </citation>
    <scope>NUCLEOTIDE SEQUENCE [LARGE SCALE GENOMIC DNA]</scope>
    <source>
        <strain evidence="5 6">CCMP2467</strain>
    </source>
</reference>
<organism evidence="5 6">
    <name type="scientific">Symbiodinium microadriaticum</name>
    <name type="common">Dinoflagellate</name>
    <name type="synonym">Zooxanthella microadriatica</name>
    <dbReference type="NCBI Taxonomy" id="2951"/>
    <lineage>
        <taxon>Eukaryota</taxon>
        <taxon>Sar</taxon>
        <taxon>Alveolata</taxon>
        <taxon>Dinophyceae</taxon>
        <taxon>Suessiales</taxon>
        <taxon>Symbiodiniaceae</taxon>
        <taxon>Symbiodinium</taxon>
    </lineage>
</organism>
<dbReference type="Gene3D" id="3.40.50.300">
    <property type="entry name" value="P-loop containing nucleotide triphosphate hydrolases"/>
    <property type="match status" value="1"/>
</dbReference>
<evidence type="ECO:0000313" key="6">
    <source>
        <dbReference type="Proteomes" id="UP000186817"/>
    </source>
</evidence>
<keyword evidence="2" id="KW-0547">Nucleotide-binding</keyword>
<evidence type="ECO:0000256" key="2">
    <source>
        <dbReference type="ARBA" id="ARBA00022741"/>
    </source>
</evidence>
<dbReference type="PROSITE" id="PS51421">
    <property type="entry name" value="RAS"/>
    <property type="match status" value="1"/>
</dbReference>
<dbReference type="FunFam" id="3.40.50.300:FF:001129">
    <property type="entry name" value="ras-related protein Rab-44 isoform X2"/>
    <property type="match status" value="1"/>
</dbReference>
<dbReference type="SMART" id="SM00173">
    <property type="entry name" value="RAS"/>
    <property type="match status" value="1"/>
</dbReference>
<dbReference type="SUPFAM" id="SSF52540">
    <property type="entry name" value="P-loop containing nucleoside triphosphate hydrolases"/>
    <property type="match status" value="1"/>
</dbReference>
<gene>
    <name evidence="5" type="primary">YPTC6</name>
    <name evidence="5" type="ORF">AK812_SmicGene14938</name>
</gene>
<sequence>MAISADDDYDCLCKVVLVGDVSVGKTHLLSRYMKDDLPKAPAATIGVEFATKTVRLTASGVNVKAQIWDTAGQERYRAITRAHYRRAAGAIMVYDVTRSETFRSCASWVQEVREGASPDAVIVLVGNKIDLVEQDPSLRQVYHDVAQEFARQHGLHFVEASAVSGMNVRDAFEQLLEEVYSKAPKESKGQLFTSGGMSIDKSAAGIKSISSGSFGAPGDSRNFQEAFVQLSRGFKTKSRHWLVGTASVAEGKSLALAPVMEAAKRSLRANSALAVGTPADECCTSATARNKLCANDGYVCYWRNFPGDLLGTGTAAHLGFLDDVVVPIIESLFTAALRRAGPRITGVGPPDCRFTASQQDVVNEIEEIGKFFARKESVQVSLREAFTKGYHLRDRDGTLAEGLLPTPVRNDFPGDPQDVAWHMQKMQEDYRWHGIEVRMSTAAKTLHWVDMSDDDTLEVGYVVIDSQPLEPTRAEVFSPTWTDADDAALDEAWVLAAEERAAQETEVQASAETCSAAHKPPTHEVSTQANALCVASQRRTWHPQHVHVLLRLLATSPAWALAAKDDAAELLQAVVSTAAHQRVWKASNKDCKKWLRTHRVPLILFGQRAHVDHQNFLPGVSVARTAEVGLLLLTDTQGQQLQGDHFANQRHTNFFRLRLLRLEPTLGPAPTSRFTHEMI</sequence>
<dbReference type="GO" id="GO:0003924">
    <property type="term" value="F:GTPase activity"/>
    <property type="evidence" value="ECO:0007669"/>
    <property type="project" value="InterPro"/>
</dbReference>
<dbReference type="AlphaFoldDB" id="A0A1Q9E457"/>